<name>A0A0A2MG60_9FLAO</name>
<dbReference type="AlphaFoldDB" id="A0A0A2MG60"/>
<organism evidence="1 2">
    <name type="scientific">Flavobacterium subsaxonicum WB 4.1-42 = DSM 21790</name>
    <dbReference type="NCBI Taxonomy" id="1121898"/>
    <lineage>
        <taxon>Bacteria</taxon>
        <taxon>Pseudomonadati</taxon>
        <taxon>Bacteroidota</taxon>
        <taxon>Flavobacteriia</taxon>
        <taxon>Flavobacteriales</taxon>
        <taxon>Flavobacteriaceae</taxon>
        <taxon>Flavobacterium</taxon>
    </lineage>
</organism>
<accession>A0A0A2MG60</accession>
<protein>
    <submittedName>
        <fullName evidence="1">Uncharacterized protein</fullName>
    </submittedName>
</protein>
<keyword evidence="2" id="KW-1185">Reference proteome</keyword>
<gene>
    <name evidence="1" type="ORF">Q766_19015</name>
</gene>
<reference evidence="1 2" key="1">
    <citation type="submission" date="2013-09" db="EMBL/GenBank/DDBJ databases">
        <authorList>
            <person name="Zeng Z."/>
            <person name="Chen C."/>
        </authorList>
    </citation>
    <scope>NUCLEOTIDE SEQUENCE [LARGE SCALE GENOMIC DNA]</scope>
    <source>
        <strain evidence="1 2">WB 4.1-42</strain>
    </source>
</reference>
<evidence type="ECO:0000313" key="1">
    <source>
        <dbReference type="EMBL" id="KGO91249.1"/>
    </source>
</evidence>
<evidence type="ECO:0000313" key="2">
    <source>
        <dbReference type="Proteomes" id="UP000030111"/>
    </source>
</evidence>
<proteinExistence type="predicted"/>
<sequence length="74" mass="8612">MSSHDSALKIKSFPINTNLFDEDISDYNQEYINIAFPKPFYKIKNNIAKPVLGTTIKSVFEERKQRVFKPKGLF</sequence>
<dbReference type="Proteomes" id="UP000030111">
    <property type="component" value="Unassembled WGS sequence"/>
</dbReference>
<dbReference type="EMBL" id="JRLY01000022">
    <property type="protein sequence ID" value="KGO91249.1"/>
    <property type="molecule type" value="Genomic_DNA"/>
</dbReference>
<comment type="caution">
    <text evidence="1">The sequence shown here is derived from an EMBL/GenBank/DDBJ whole genome shotgun (WGS) entry which is preliminary data.</text>
</comment>